<sequence length="61" mass="7202">MGRGLESGDSRLAHLIQAKQTAQVRWKGHRLNCRWRNKIPDLNYAIEEHCKVLSMQQWDEV</sequence>
<dbReference type="VEuPathDB" id="VectorBase:HLOH_040593"/>
<comment type="caution">
    <text evidence="1">The sequence shown here is derived from an EMBL/GenBank/DDBJ whole genome shotgun (WGS) entry which is preliminary data.</text>
</comment>
<evidence type="ECO:0000313" key="2">
    <source>
        <dbReference type="Proteomes" id="UP000821853"/>
    </source>
</evidence>
<gene>
    <name evidence="1" type="ORF">HPB48_003534</name>
</gene>
<dbReference type="OrthoDB" id="6509762at2759"/>
<reference evidence="1 2" key="1">
    <citation type="journal article" date="2020" name="Cell">
        <title>Large-Scale Comparative Analyses of Tick Genomes Elucidate Their Genetic Diversity and Vector Capacities.</title>
        <authorList>
            <consortium name="Tick Genome and Microbiome Consortium (TIGMIC)"/>
            <person name="Jia N."/>
            <person name="Wang J."/>
            <person name="Shi W."/>
            <person name="Du L."/>
            <person name="Sun Y."/>
            <person name="Zhan W."/>
            <person name="Jiang J.F."/>
            <person name="Wang Q."/>
            <person name="Zhang B."/>
            <person name="Ji P."/>
            <person name="Bell-Sakyi L."/>
            <person name="Cui X.M."/>
            <person name="Yuan T.T."/>
            <person name="Jiang B.G."/>
            <person name="Yang W.F."/>
            <person name="Lam T.T."/>
            <person name="Chang Q.C."/>
            <person name="Ding S.J."/>
            <person name="Wang X.J."/>
            <person name="Zhu J.G."/>
            <person name="Ruan X.D."/>
            <person name="Zhao L."/>
            <person name="Wei J.T."/>
            <person name="Ye R.Z."/>
            <person name="Que T.C."/>
            <person name="Du C.H."/>
            <person name="Zhou Y.H."/>
            <person name="Cheng J.X."/>
            <person name="Dai P.F."/>
            <person name="Guo W.B."/>
            <person name="Han X.H."/>
            <person name="Huang E.J."/>
            <person name="Li L.F."/>
            <person name="Wei W."/>
            <person name="Gao Y.C."/>
            <person name="Liu J.Z."/>
            <person name="Shao H.Z."/>
            <person name="Wang X."/>
            <person name="Wang C.C."/>
            <person name="Yang T.C."/>
            <person name="Huo Q.B."/>
            <person name="Li W."/>
            <person name="Chen H.Y."/>
            <person name="Chen S.E."/>
            <person name="Zhou L.G."/>
            <person name="Ni X.B."/>
            <person name="Tian J.H."/>
            <person name="Sheng Y."/>
            <person name="Liu T."/>
            <person name="Pan Y.S."/>
            <person name="Xia L.Y."/>
            <person name="Li J."/>
            <person name="Zhao F."/>
            <person name="Cao W.C."/>
        </authorList>
    </citation>
    <scope>NUCLEOTIDE SEQUENCE [LARGE SCALE GENOMIC DNA]</scope>
    <source>
        <strain evidence="1">HaeL-2018</strain>
    </source>
</reference>
<dbReference type="Proteomes" id="UP000821853">
    <property type="component" value="Chromosome 5"/>
</dbReference>
<name>A0A9J6GH60_HAELO</name>
<proteinExistence type="predicted"/>
<accession>A0A9J6GH60</accession>
<organism evidence="1 2">
    <name type="scientific">Haemaphysalis longicornis</name>
    <name type="common">Bush tick</name>
    <dbReference type="NCBI Taxonomy" id="44386"/>
    <lineage>
        <taxon>Eukaryota</taxon>
        <taxon>Metazoa</taxon>
        <taxon>Ecdysozoa</taxon>
        <taxon>Arthropoda</taxon>
        <taxon>Chelicerata</taxon>
        <taxon>Arachnida</taxon>
        <taxon>Acari</taxon>
        <taxon>Parasitiformes</taxon>
        <taxon>Ixodida</taxon>
        <taxon>Ixodoidea</taxon>
        <taxon>Ixodidae</taxon>
        <taxon>Haemaphysalinae</taxon>
        <taxon>Haemaphysalis</taxon>
    </lineage>
</organism>
<evidence type="ECO:0000313" key="1">
    <source>
        <dbReference type="EMBL" id="KAH9374690.1"/>
    </source>
</evidence>
<dbReference type="EMBL" id="JABSTR010000007">
    <property type="protein sequence ID" value="KAH9374690.1"/>
    <property type="molecule type" value="Genomic_DNA"/>
</dbReference>
<dbReference type="AlphaFoldDB" id="A0A9J6GH60"/>
<keyword evidence="2" id="KW-1185">Reference proteome</keyword>
<protein>
    <submittedName>
        <fullName evidence="1">Uncharacterized protein</fullName>
    </submittedName>
</protein>